<evidence type="ECO:0000313" key="2">
    <source>
        <dbReference type="EMBL" id="CAF2111426.1"/>
    </source>
</evidence>
<organism evidence="2 3">
    <name type="scientific">Rotaria magnacalcarata</name>
    <dbReference type="NCBI Taxonomy" id="392030"/>
    <lineage>
        <taxon>Eukaryota</taxon>
        <taxon>Metazoa</taxon>
        <taxon>Spiralia</taxon>
        <taxon>Gnathifera</taxon>
        <taxon>Rotifera</taxon>
        <taxon>Eurotatoria</taxon>
        <taxon>Bdelloidea</taxon>
        <taxon>Philodinida</taxon>
        <taxon>Philodinidae</taxon>
        <taxon>Rotaria</taxon>
    </lineage>
</organism>
<dbReference type="EMBL" id="CAJNRG010009244">
    <property type="protein sequence ID" value="CAF2111426.1"/>
    <property type="molecule type" value="Genomic_DNA"/>
</dbReference>
<protein>
    <recommendedName>
        <fullName evidence="4">Carboxylic ester hydrolase</fullName>
    </recommendedName>
</protein>
<dbReference type="Proteomes" id="UP000663887">
    <property type="component" value="Unassembled WGS sequence"/>
</dbReference>
<dbReference type="AlphaFoldDB" id="A0A816UA43"/>
<gene>
    <name evidence="2" type="ORF">XDN619_LOCUS20799</name>
</gene>
<dbReference type="InterPro" id="IPR029058">
    <property type="entry name" value="AB_hydrolase_fold"/>
</dbReference>
<feature type="signal peptide" evidence="1">
    <location>
        <begin position="1"/>
        <end position="17"/>
    </location>
</feature>
<evidence type="ECO:0000256" key="1">
    <source>
        <dbReference type="SAM" id="SignalP"/>
    </source>
</evidence>
<dbReference type="PANTHER" id="PTHR42972:SF8">
    <property type="entry name" value="POLYHYDROXYBUTYRATE DEPOLYMERASE"/>
    <property type="match status" value="1"/>
</dbReference>
<keyword evidence="1" id="KW-0732">Signal</keyword>
<feature type="chain" id="PRO_5032823428" description="Carboxylic ester hydrolase" evidence="1">
    <location>
        <begin position="18"/>
        <end position="489"/>
    </location>
</feature>
<evidence type="ECO:0000313" key="3">
    <source>
        <dbReference type="Proteomes" id="UP000663887"/>
    </source>
</evidence>
<dbReference type="Gene3D" id="3.40.50.1820">
    <property type="entry name" value="alpha/beta hydrolase"/>
    <property type="match status" value="2"/>
</dbReference>
<accession>A0A816UA43</accession>
<dbReference type="SUPFAM" id="SSF53474">
    <property type="entry name" value="alpha/beta-Hydrolases"/>
    <property type="match status" value="1"/>
</dbReference>
<proteinExistence type="predicted"/>
<dbReference type="PANTHER" id="PTHR42972">
    <property type="entry name" value="TOL-PAL SYSTEM PROTEIN TOLB"/>
    <property type="match status" value="1"/>
</dbReference>
<comment type="caution">
    <text evidence="2">The sequence shown here is derived from an EMBL/GenBank/DDBJ whole genome shotgun (WGS) entry which is preliminary data.</text>
</comment>
<evidence type="ECO:0008006" key="4">
    <source>
        <dbReference type="Google" id="ProtNLM"/>
    </source>
</evidence>
<name>A0A816UA43_9BILA</name>
<reference evidence="2" key="1">
    <citation type="submission" date="2021-02" db="EMBL/GenBank/DDBJ databases">
        <authorList>
            <person name="Nowell W R."/>
        </authorList>
    </citation>
    <scope>NUCLEOTIDE SEQUENCE</scope>
</reference>
<sequence length="489" mass="55154">MWAIFYTIVLTVSITEAIPRTDVTVSGLSSGAAMTAQLHLAFSSTISGSGILAGPPYYCAEGSSTRVDTCLYGPTTLIPIEKLTSQLQSYVSAGVADPTSNLKNDPVYIFSGRFDPVVFPDVVKLNEKMFSSFDTNIETNYEMRATHGFITDNFGGLCEFPDLKYFINNCSFNLAYDVLNHIFGGNLTKPTKQVPLTGQFVIIEQPVLMNPESINSTNSKKIDIFSYWANWLKNSTATHKPSFQLQPLKLPGLTETSSIDTSGFDKEGYVYYPTNCTQGKKCPIHVALHGCLQGKWRIGDVFAKKTGYLEVAELNNIIILFPQIIATQTDPSNKDGCWDWWGYGSPNYANKLGTQMAEDQRSTTLKKCQDFLKKKLDCGGRACYKCDRCRDWYFDGSDDCWHKIHDWENWTMGNWLVFRFGDWKCLWHHRFHATCSSNLGYGAHEFILRDVNDDEVASACRLFPNHFSSNKKIVRLPDGFENLIWVCDK</sequence>